<organism evidence="2 3">
    <name type="scientific">Phlebotomus papatasi</name>
    <name type="common">Sandfly</name>
    <dbReference type="NCBI Taxonomy" id="29031"/>
    <lineage>
        <taxon>Eukaryota</taxon>
        <taxon>Metazoa</taxon>
        <taxon>Ecdysozoa</taxon>
        <taxon>Arthropoda</taxon>
        <taxon>Hexapoda</taxon>
        <taxon>Insecta</taxon>
        <taxon>Pterygota</taxon>
        <taxon>Neoptera</taxon>
        <taxon>Endopterygota</taxon>
        <taxon>Diptera</taxon>
        <taxon>Nematocera</taxon>
        <taxon>Psychodoidea</taxon>
        <taxon>Psychodidae</taxon>
        <taxon>Phlebotomus</taxon>
        <taxon>Phlebotomus</taxon>
    </lineage>
</organism>
<name>A0A1B0D4I8_PHLPP</name>
<dbReference type="VEuPathDB" id="VectorBase:PPAI002396"/>
<dbReference type="AlphaFoldDB" id="A0A1B0D4I8"/>
<dbReference type="InterPro" id="IPR011989">
    <property type="entry name" value="ARM-like"/>
</dbReference>
<dbReference type="Proteomes" id="UP000092462">
    <property type="component" value="Unassembled WGS sequence"/>
</dbReference>
<dbReference type="Gene3D" id="1.25.10.10">
    <property type="entry name" value="Leucine-rich Repeat Variant"/>
    <property type="match status" value="1"/>
</dbReference>
<keyword evidence="3" id="KW-1185">Reference proteome</keyword>
<feature type="region of interest" description="Disordered" evidence="1">
    <location>
        <begin position="466"/>
        <end position="534"/>
    </location>
</feature>
<proteinExistence type="predicted"/>
<dbReference type="InterPro" id="IPR016024">
    <property type="entry name" value="ARM-type_fold"/>
</dbReference>
<accession>A0A1B0D4I8</accession>
<dbReference type="EMBL" id="AJVK01003237">
    <property type="status" value="NOT_ANNOTATED_CDS"/>
    <property type="molecule type" value="Genomic_DNA"/>
</dbReference>
<feature type="compositionally biased region" description="Low complexity" evidence="1">
    <location>
        <begin position="301"/>
        <end position="314"/>
    </location>
</feature>
<feature type="compositionally biased region" description="Low complexity" evidence="1">
    <location>
        <begin position="474"/>
        <end position="487"/>
    </location>
</feature>
<dbReference type="SUPFAM" id="SSF48371">
    <property type="entry name" value="ARM repeat"/>
    <property type="match status" value="1"/>
</dbReference>
<protein>
    <recommendedName>
        <fullName evidence="4">TOG domain-containing protein</fullName>
    </recommendedName>
</protein>
<feature type="compositionally biased region" description="Polar residues" evidence="1">
    <location>
        <begin position="488"/>
        <end position="525"/>
    </location>
</feature>
<evidence type="ECO:0008006" key="4">
    <source>
        <dbReference type="Google" id="ProtNLM"/>
    </source>
</evidence>
<evidence type="ECO:0000313" key="3">
    <source>
        <dbReference type="Proteomes" id="UP000092462"/>
    </source>
</evidence>
<reference evidence="2" key="1">
    <citation type="submission" date="2022-08" db="UniProtKB">
        <authorList>
            <consortium name="EnsemblMetazoa"/>
        </authorList>
    </citation>
    <scope>IDENTIFICATION</scope>
    <source>
        <strain evidence="2">Israel</strain>
    </source>
</reference>
<evidence type="ECO:0000313" key="2">
    <source>
        <dbReference type="EnsemblMetazoa" id="PPAI002396-PA"/>
    </source>
</evidence>
<feature type="region of interest" description="Disordered" evidence="1">
    <location>
        <begin position="275"/>
        <end position="314"/>
    </location>
</feature>
<evidence type="ECO:0000256" key="1">
    <source>
        <dbReference type="SAM" id="MobiDB-lite"/>
    </source>
</evidence>
<sequence>MFFRRVFSRKPASSNGFLHQDSQDSDEKTRFVDHKYPGSAKFHARRLSSGGLDDQRNHGRVLNVIQLTPLWEHIIRTGHLPTNISVTELFGEFNERLSDPEWQVRQHALRVLVDVLLVLGQRADLHVSPLMGVLVENLGHSAPAVRKGALDALRVYISESAMPETVLLEIIDLGMEHPHEDPFGGRLTVGTMLSMPALVQATQPTPKRHHILRSAVEALLEKTVQITFQEVALKILLKIRDYVGQEDFYDVMPHSARRNFDLLCSVYGLTEPTSRDSGIDLHIPSSTESKGSWKHQPKAPSSDSSVSSESQEVQWKVTTNHMTAVSPGKPQSVDESGCCGEVKNCNMEEIPMDDIPPAKVIMETEIKINQDTAVTMRILEADPSSMEASMENHSNEDESEEDEVTIVETKVQETPVQIEDVEAEARRTPRRVHFGGEVVKMRTPDSDNVTQSDGDDQIRPVIMTIATPPSSGRSTPQNTTTNSSSSPMNYLSINIPNDNTKPPIQRPRTATITKLDSPNYPSTSPDPGYSPDRGILVHTLKNQVLARDLCPVEATQ</sequence>
<dbReference type="VEuPathDB" id="VectorBase:PPAPM1_010764"/>
<dbReference type="EnsemblMetazoa" id="PPAI002396-RA">
    <property type="protein sequence ID" value="PPAI002396-PA"/>
    <property type="gene ID" value="PPAI002396"/>
</dbReference>